<comment type="similarity">
    <text evidence="2 6">Belongs to the plant self-incompatibility (S1) protein family.</text>
</comment>
<protein>
    <recommendedName>
        <fullName evidence="6">S-protein homolog</fullName>
    </recommendedName>
</protein>
<comment type="subcellular location">
    <subcellularLocation>
        <location evidence="1 6">Secreted</location>
    </subcellularLocation>
</comment>
<keyword evidence="5" id="KW-0732">Signal</keyword>
<comment type="caution">
    <text evidence="7">The sequence shown here is derived from an EMBL/GenBank/DDBJ whole genome shotgun (WGS) entry which is preliminary data.</text>
</comment>
<evidence type="ECO:0000256" key="3">
    <source>
        <dbReference type="ARBA" id="ARBA00022471"/>
    </source>
</evidence>
<evidence type="ECO:0000256" key="1">
    <source>
        <dbReference type="ARBA" id="ARBA00004613"/>
    </source>
</evidence>
<keyword evidence="3 6" id="KW-0713">Self-incompatibility</keyword>
<dbReference type="GO" id="GO:0005576">
    <property type="term" value="C:extracellular region"/>
    <property type="evidence" value="ECO:0007669"/>
    <property type="project" value="UniProtKB-SubCell"/>
</dbReference>
<dbReference type="EMBL" id="CAMGYJ010000003">
    <property type="protein sequence ID" value="CAI0394810.1"/>
    <property type="molecule type" value="Genomic_DNA"/>
</dbReference>
<dbReference type="PANTHER" id="PTHR31232">
    <property type="match status" value="1"/>
</dbReference>
<name>A0AAV0IAY8_9ROSI</name>
<dbReference type="GO" id="GO:0060320">
    <property type="term" value="P:rejection of self pollen"/>
    <property type="evidence" value="ECO:0007669"/>
    <property type="project" value="UniProtKB-KW"/>
</dbReference>
<dbReference type="PANTHER" id="PTHR31232:SF18">
    <property type="entry name" value="S-PROTEIN HOMOLOG"/>
    <property type="match status" value="1"/>
</dbReference>
<reference evidence="7" key="1">
    <citation type="submission" date="2022-08" db="EMBL/GenBank/DDBJ databases">
        <authorList>
            <person name="Gutierrez-Valencia J."/>
        </authorList>
    </citation>
    <scope>NUCLEOTIDE SEQUENCE</scope>
</reference>
<evidence type="ECO:0000313" key="7">
    <source>
        <dbReference type="EMBL" id="CAI0394810.1"/>
    </source>
</evidence>
<evidence type="ECO:0000256" key="5">
    <source>
        <dbReference type="ARBA" id="ARBA00022729"/>
    </source>
</evidence>
<gene>
    <name evidence="7" type="ORF">LITE_LOCUS8457</name>
</gene>
<dbReference type="InterPro" id="IPR010264">
    <property type="entry name" value="Self-incomp_S1"/>
</dbReference>
<dbReference type="AlphaFoldDB" id="A0AAV0IAY8"/>
<dbReference type="Pfam" id="PF05938">
    <property type="entry name" value="Self-incomp_S1"/>
    <property type="match status" value="1"/>
</dbReference>
<evidence type="ECO:0000256" key="6">
    <source>
        <dbReference type="RuleBase" id="RU367044"/>
    </source>
</evidence>
<evidence type="ECO:0000256" key="2">
    <source>
        <dbReference type="ARBA" id="ARBA00005581"/>
    </source>
</evidence>
<proteinExistence type="inferred from homology"/>
<accession>A0AAV0IAY8</accession>
<organism evidence="7 8">
    <name type="scientific">Linum tenue</name>
    <dbReference type="NCBI Taxonomy" id="586396"/>
    <lineage>
        <taxon>Eukaryota</taxon>
        <taxon>Viridiplantae</taxon>
        <taxon>Streptophyta</taxon>
        <taxon>Embryophyta</taxon>
        <taxon>Tracheophyta</taxon>
        <taxon>Spermatophyta</taxon>
        <taxon>Magnoliopsida</taxon>
        <taxon>eudicotyledons</taxon>
        <taxon>Gunneridae</taxon>
        <taxon>Pentapetalae</taxon>
        <taxon>rosids</taxon>
        <taxon>fabids</taxon>
        <taxon>Malpighiales</taxon>
        <taxon>Linaceae</taxon>
        <taxon>Linum</taxon>
    </lineage>
</organism>
<dbReference type="Proteomes" id="UP001154282">
    <property type="component" value="Unassembled WGS sequence"/>
</dbReference>
<sequence length="118" mass="13413">MIIIMARPSVSIPSSVNITNQLSEKILIVHCQSKDTDLGAHALAVGASFHWSFGTNFFGGTLFWCKLAVENRRISFVAYKEYYDVFGRWLVCDDGLYGTPKDRPVFLKAQWMRPYIST</sequence>
<keyword evidence="8" id="KW-1185">Reference proteome</keyword>
<evidence type="ECO:0000256" key="4">
    <source>
        <dbReference type="ARBA" id="ARBA00022525"/>
    </source>
</evidence>
<evidence type="ECO:0000313" key="8">
    <source>
        <dbReference type="Proteomes" id="UP001154282"/>
    </source>
</evidence>
<keyword evidence="4 6" id="KW-0964">Secreted</keyword>